<dbReference type="eggNOG" id="ENOG5030JW2">
    <property type="taxonomic scope" value="Bacteria"/>
</dbReference>
<keyword evidence="1" id="KW-0472">Membrane</keyword>
<dbReference type="OrthoDB" id="3255669at2"/>
<dbReference type="HOGENOM" id="CLU_099837_0_0_9"/>
<evidence type="ECO:0000256" key="1">
    <source>
        <dbReference type="SAM" id="Phobius"/>
    </source>
</evidence>
<accession>F6DVH4</accession>
<reference evidence="3" key="1">
    <citation type="submission" date="2011-05" db="EMBL/GenBank/DDBJ databases">
        <title>Complete sequence of Desulfotomaculum ruminis DSM 2154.</title>
        <authorList>
            <person name="Lucas S."/>
            <person name="Copeland A."/>
            <person name="Lapidus A."/>
            <person name="Cheng J.-F."/>
            <person name="Goodwin L."/>
            <person name="Pitluck S."/>
            <person name="Lu M."/>
            <person name="Detter J.C."/>
            <person name="Han C."/>
            <person name="Tapia R."/>
            <person name="Land M."/>
            <person name="Hauser L."/>
            <person name="Kyrpides N."/>
            <person name="Ivanova N."/>
            <person name="Mikhailova N."/>
            <person name="Pagani I."/>
            <person name="Stams A.J.M."/>
            <person name="Plugge C.M."/>
            <person name="Muyzer G."/>
            <person name="Kuever J."/>
            <person name="Parshina S.N."/>
            <person name="Ivanova A.E."/>
            <person name="Nazina T.N."/>
            <person name="Brambilla E."/>
            <person name="Spring S."/>
            <person name="Klenk H.-P."/>
            <person name="Woyke T."/>
        </authorList>
    </citation>
    <scope>NUCLEOTIDE SEQUENCE [LARGE SCALE GENOMIC DNA]</scope>
    <source>
        <strain evidence="3">ATCC 23193 / DSM 2154 / NCIB 8452 / DL</strain>
    </source>
</reference>
<protein>
    <recommendedName>
        <fullName evidence="4">SRPBCC family protein</fullName>
    </recommendedName>
</protein>
<evidence type="ECO:0000313" key="2">
    <source>
        <dbReference type="EMBL" id="AEG61434.1"/>
    </source>
</evidence>
<proteinExistence type="predicted"/>
<keyword evidence="1" id="KW-0812">Transmembrane</keyword>
<dbReference type="STRING" id="696281.Desru_3228"/>
<keyword evidence="1" id="KW-1133">Transmembrane helix</keyword>
<keyword evidence="3" id="KW-1185">Reference proteome</keyword>
<feature type="transmembrane region" description="Helical" evidence="1">
    <location>
        <begin position="6"/>
        <end position="33"/>
    </location>
</feature>
<evidence type="ECO:0008006" key="4">
    <source>
        <dbReference type="Google" id="ProtNLM"/>
    </source>
</evidence>
<evidence type="ECO:0000313" key="3">
    <source>
        <dbReference type="Proteomes" id="UP000009234"/>
    </source>
</evidence>
<gene>
    <name evidence="2" type="ordered locus">Desru_3228</name>
</gene>
<dbReference type="AlphaFoldDB" id="F6DVH4"/>
<organism evidence="2 3">
    <name type="scientific">Desulforamulus ruminis (strain ATCC 23193 / DSM 2154 / NCIMB 8452 / DL)</name>
    <name type="common">Desulfotomaculum ruminis</name>
    <dbReference type="NCBI Taxonomy" id="696281"/>
    <lineage>
        <taxon>Bacteria</taxon>
        <taxon>Bacillati</taxon>
        <taxon>Bacillota</taxon>
        <taxon>Clostridia</taxon>
        <taxon>Eubacteriales</taxon>
        <taxon>Peptococcaceae</taxon>
        <taxon>Desulforamulus</taxon>
    </lineage>
</organism>
<dbReference type="Proteomes" id="UP000009234">
    <property type="component" value="Chromosome"/>
</dbReference>
<reference evidence="2 3" key="2">
    <citation type="journal article" date="2012" name="Stand. Genomic Sci.">
        <title>Complete genome sequence of the sulfate-reducing firmicute Desulfotomaculum ruminis type strain (DL(T)).</title>
        <authorList>
            <person name="Spring S."/>
            <person name="Visser M."/>
            <person name="Lu M."/>
            <person name="Copeland A."/>
            <person name="Lapidus A."/>
            <person name="Lucas S."/>
            <person name="Cheng J.F."/>
            <person name="Han C."/>
            <person name="Tapia R."/>
            <person name="Goodwin L.A."/>
            <person name="Pitluck S."/>
            <person name="Ivanova N."/>
            <person name="Land M."/>
            <person name="Hauser L."/>
            <person name="Larimer F."/>
            <person name="Rohde M."/>
            <person name="Goker M."/>
            <person name="Detter J.C."/>
            <person name="Kyrpides N.C."/>
            <person name="Woyke T."/>
            <person name="Schaap P.J."/>
            <person name="Plugge C.M."/>
            <person name="Muyzer G."/>
            <person name="Kuever J."/>
            <person name="Pereira I.A."/>
            <person name="Parshina S.N."/>
            <person name="Bernier-Latmani R."/>
            <person name="Stams A.J."/>
            <person name="Klenk H.P."/>
        </authorList>
    </citation>
    <scope>NUCLEOTIDE SEQUENCE [LARGE SCALE GENOMIC DNA]</scope>
    <source>
        <strain evidence="3">ATCC 23193 / DSM 2154 / NCIB 8452 / DL</strain>
    </source>
</reference>
<name>F6DVH4_DESRL</name>
<dbReference type="KEGG" id="dru:Desru_3228"/>
<dbReference type="EMBL" id="CP002780">
    <property type="protein sequence ID" value="AEG61434.1"/>
    <property type="molecule type" value="Genomic_DNA"/>
</dbReference>
<dbReference type="SUPFAM" id="SSF55961">
    <property type="entry name" value="Bet v1-like"/>
    <property type="match status" value="1"/>
</dbReference>
<sequence>MGWRYIVTGILWLFIFLLLPLLLIITLPLYLLWFRPWQLRWGASNQEIERAMPGDHIVQHPTFNATRAVTVQGRPEDIWPWIIQIGCRRAGWYSYDWVDNLGFPSSERILPEFQELKEGDLIPFSPDGKMGMWVKEMKSNRYMLWTDAKGEATWCWVLYPMGENCTRLITRLRVRYNWKSPMILYYIVQDAGDILMMRKCLLGIKRRAQSQT</sequence>